<evidence type="ECO:0000313" key="18">
    <source>
        <dbReference type="Proteomes" id="UP000272117"/>
    </source>
</evidence>
<dbReference type="CDD" id="cd24015">
    <property type="entry name" value="ASKHA_NBD_PanK-III"/>
    <property type="match status" value="1"/>
</dbReference>
<dbReference type="InterPro" id="IPR043129">
    <property type="entry name" value="ATPase_NBD"/>
</dbReference>
<dbReference type="EMBL" id="RJJD01000005">
    <property type="protein sequence ID" value="RNI26958.1"/>
    <property type="molecule type" value="Genomic_DNA"/>
</dbReference>
<dbReference type="NCBIfam" id="TIGR00671">
    <property type="entry name" value="baf"/>
    <property type="match status" value="1"/>
</dbReference>
<evidence type="ECO:0000256" key="3">
    <source>
        <dbReference type="ARBA" id="ARBA00004496"/>
    </source>
</evidence>
<organism evidence="17 18">
    <name type="scientific">Rufibacter latericius</name>
    <dbReference type="NCBI Taxonomy" id="2487040"/>
    <lineage>
        <taxon>Bacteria</taxon>
        <taxon>Pseudomonadati</taxon>
        <taxon>Bacteroidota</taxon>
        <taxon>Cytophagia</taxon>
        <taxon>Cytophagales</taxon>
        <taxon>Hymenobacteraceae</taxon>
        <taxon>Rufibacter</taxon>
    </lineage>
</organism>
<evidence type="ECO:0000256" key="4">
    <source>
        <dbReference type="ARBA" id="ARBA00005225"/>
    </source>
</evidence>
<comment type="caution">
    <text evidence="17">The sequence shown here is derived from an EMBL/GenBank/DDBJ whole genome shotgun (WGS) entry which is preliminary data.</text>
</comment>
<dbReference type="HAMAP" id="MF_01274">
    <property type="entry name" value="Pantothen_kinase_3"/>
    <property type="match status" value="1"/>
</dbReference>
<comment type="function">
    <text evidence="16">Catalyzes the phosphorylation of pantothenate (Pan), the first step in CoA biosynthesis.</text>
</comment>
<dbReference type="UniPathway" id="UPA00241">
    <property type="reaction ID" value="UER00352"/>
</dbReference>
<feature type="binding site" evidence="16">
    <location>
        <position position="114"/>
    </location>
    <ligand>
        <name>K(+)</name>
        <dbReference type="ChEBI" id="CHEBI:29103"/>
    </ligand>
</feature>
<evidence type="ECO:0000256" key="11">
    <source>
        <dbReference type="ARBA" id="ARBA00022840"/>
    </source>
</evidence>
<dbReference type="PANTHER" id="PTHR34265:SF1">
    <property type="entry name" value="TYPE III PANTOTHENATE KINASE"/>
    <property type="match status" value="1"/>
</dbReference>
<dbReference type="GO" id="GO:0004594">
    <property type="term" value="F:pantothenate kinase activity"/>
    <property type="evidence" value="ECO:0007669"/>
    <property type="project" value="UniProtKB-UniRule"/>
</dbReference>
<evidence type="ECO:0000256" key="1">
    <source>
        <dbReference type="ARBA" id="ARBA00001206"/>
    </source>
</evidence>
<feature type="active site" description="Proton acceptor" evidence="16">
    <location>
        <position position="93"/>
    </location>
</feature>
<comment type="pathway">
    <text evidence="4 16">Cofactor biosynthesis; coenzyme A biosynthesis; CoA from (R)-pantothenate: step 1/5.</text>
</comment>
<feature type="binding site" evidence="16">
    <location>
        <begin position="7"/>
        <end position="14"/>
    </location>
    <ligand>
        <name>ATP</name>
        <dbReference type="ChEBI" id="CHEBI:30616"/>
    </ligand>
</feature>
<evidence type="ECO:0000256" key="13">
    <source>
        <dbReference type="ARBA" id="ARBA00022993"/>
    </source>
</evidence>
<evidence type="ECO:0000256" key="16">
    <source>
        <dbReference type="HAMAP-Rule" id="MF_01274"/>
    </source>
</evidence>
<evidence type="ECO:0000256" key="5">
    <source>
        <dbReference type="ARBA" id="ARBA00011738"/>
    </source>
</evidence>
<keyword evidence="10 16" id="KW-0418">Kinase</keyword>
<dbReference type="GO" id="GO:0005524">
    <property type="term" value="F:ATP binding"/>
    <property type="evidence" value="ECO:0007669"/>
    <property type="project" value="UniProtKB-UniRule"/>
</dbReference>
<dbReference type="InterPro" id="IPR004619">
    <property type="entry name" value="Type_III_PanK"/>
</dbReference>
<keyword evidence="12 16" id="KW-0630">Potassium</keyword>
<evidence type="ECO:0000256" key="7">
    <source>
        <dbReference type="ARBA" id="ARBA00022490"/>
    </source>
</evidence>
<evidence type="ECO:0000256" key="15">
    <source>
        <dbReference type="ARBA" id="ARBA00040883"/>
    </source>
</evidence>
<protein>
    <recommendedName>
        <fullName evidence="15 16">Type III pantothenate kinase</fullName>
        <ecNumber evidence="6 16">2.7.1.33</ecNumber>
    </recommendedName>
    <alternativeName>
        <fullName evidence="16">PanK-III</fullName>
    </alternativeName>
    <alternativeName>
        <fullName evidence="16">Pantothenic acid kinase</fullName>
    </alternativeName>
</protein>
<keyword evidence="8 16" id="KW-0808">Transferase</keyword>
<keyword evidence="16" id="KW-0479">Metal-binding</keyword>
<dbReference type="OrthoDB" id="9804707at2"/>
<dbReference type="EC" id="2.7.1.33" evidence="6 16"/>
<feature type="binding site" evidence="16">
    <location>
        <position position="169"/>
    </location>
    <ligand>
        <name>substrate</name>
    </ligand>
</feature>
<comment type="similarity">
    <text evidence="14 16">Belongs to the type III pantothenate kinase family.</text>
</comment>
<name>A0A3M9MQH9_9BACT</name>
<comment type="cofactor">
    <cofactor evidence="2">
        <name>K(+)</name>
        <dbReference type="ChEBI" id="CHEBI:29103"/>
    </cofactor>
</comment>
<gene>
    <name evidence="16" type="primary">coaX</name>
    <name evidence="17" type="ORF">EFB08_10850</name>
</gene>
<evidence type="ECO:0000256" key="2">
    <source>
        <dbReference type="ARBA" id="ARBA00001958"/>
    </source>
</evidence>
<sequence length="238" mass="25699">MLNLAIDRGNTRIKAGLFKDGLLVQQLTCPDFPALGKELAGVSLQNAIMSSVSQESAELVQHITVTGQRVLFDSQTPVPVHNNYGTPHTLGVDRLAAAVGAQYLFKGHHCLIIDAGTCITYDLLEADGMFQGGSISPGVTMRYQAVHTFTGKLPLLEGHELPPRPGKTTAEAIKGGILYGAVAEAEGMIQHYERQYKPLTVILCGGDAPFFESTVKARIFVIPELVLIGLNRILEYNV</sequence>
<dbReference type="AlphaFoldDB" id="A0A3M9MQH9"/>
<keyword evidence="7 16" id="KW-0963">Cytoplasm</keyword>
<evidence type="ECO:0000313" key="17">
    <source>
        <dbReference type="EMBL" id="RNI26958.1"/>
    </source>
</evidence>
<dbReference type="GO" id="GO:0005737">
    <property type="term" value="C:cytoplasm"/>
    <property type="evidence" value="ECO:0007669"/>
    <property type="project" value="UniProtKB-SubCell"/>
</dbReference>
<comment type="subcellular location">
    <subcellularLocation>
        <location evidence="3 16">Cytoplasm</location>
    </subcellularLocation>
</comment>
<keyword evidence="13 16" id="KW-0173">Coenzyme A biosynthesis</keyword>
<comment type="cofactor">
    <cofactor evidence="16">
        <name>NH4(+)</name>
        <dbReference type="ChEBI" id="CHEBI:28938"/>
    </cofactor>
    <cofactor evidence="16">
        <name>K(+)</name>
        <dbReference type="ChEBI" id="CHEBI:29103"/>
    </cofactor>
    <text evidence="16">A monovalent cation. Ammonium or potassium.</text>
</comment>
<dbReference type="Pfam" id="PF03309">
    <property type="entry name" value="Pan_kinase"/>
    <property type="match status" value="1"/>
</dbReference>
<keyword evidence="9 16" id="KW-0547">Nucleotide-binding</keyword>
<reference evidence="17 18" key="1">
    <citation type="submission" date="2018-11" db="EMBL/GenBank/DDBJ databases">
        <title>Rufibacter latericius sp. nov., isolated from water in Baiyang Lake.</title>
        <authorList>
            <person name="Yang Y."/>
        </authorList>
    </citation>
    <scope>NUCLEOTIDE SEQUENCE [LARGE SCALE GENOMIC DNA]</scope>
    <source>
        <strain evidence="17 18">R-22-1c-1</strain>
    </source>
</reference>
<evidence type="ECO:0000256" key="12">
    <source>
        <dbReference type="ARBA" id="ARBA00022958"/>
    </source>
</evidence>
<dbReference type="GO" id="GO:0015937">
    <property type="term" value="P:coenzyme A biosynthetic process"/>
    <property type="evidence" value="ECO:0007669"/>
    <property type="project" value="UniProtKB-UniRule"/>
</dbReference>
<evidence type="ECO:0000256" key="14">
    <source>
        <dbReference type="ARBA" id="ARBA00038036"/>
    </source>
</evidence>
<keyword evidence="11 16" id="KW-0067">ATP-binding</keyword>
<evidence type="ECO:0000256" key="6">
    <source>
        <dbReference type="ARBA" id="ARBA00012102"/>
    </source>
</evidence>
<proteinExistence type="inferred from homology"/>
<comment type="catalytic activity">
    <reaction evidence="1 16">
        <text>(R)-pantothenate + ATP = (R)-4'-phosphopantothenate + ADP + H(+)</text>
        <dbReference type="Rhea" id="RHEA:16373"/>
        <dbReference type="ChEBI" id="CHEBI:10986"/>
        <dbReference type="ChEBI" id="CHEBI:15378"/>
        <dbReference type="ChEBI" id="CHEBI:29032"/>
        <dbReference type="ChEBI" id="CHEBI:30616"/>
        <dbReference type="ChEBI" id="CHEBI:456216"/>
        <dbReference type="EC" id="2.7.1.33"/>
    </reaction>
</comment>
<evidence type="ECO:0000256" key="10">
    <source>
        <dbReference type="ARBA" id="ARBA00022777"/>
    </source>
</evidence>
<comment type="subunit">
    <text evidence="5 16">Homodimer.</text>
</comment>
<dbReference type="PANTHER" id="PTHR34265">
    <property type="entry name" value="TYPE III PANTOTHENATE KINASE"/>
    <property type="match status" value="1"/>
</dbReference>
<keyword evidence="18" id="KW-1185">Reference proteome</keyword>
<feature type="binding site" evidence="16">
    <location>
        <position position="84"/>
    </location>
    <ligand>
        <name>substrate</name>
    </ligand>
</feature>
<dbReference type="SUPFAM" id="SSF53067">
    <property type="entry name" value="Actin-like ATPase domain"/>
    <property type="match status" value="2"/>
</dbReference>
<dbReference type="RefSeq" id="WP_123126965.1">
    <property type="nucleotide sequence ID" value="NZ_RJJD01000005.1"/>
</dbReference>
<dbReference type="Gene3D" id="3.30.420.40">
    <property type="match status" value="1"/>
</dbReference>
<evidence type="ECO:0000256" key="9">
    <source>
        <dbReference type="ARBA" id="ARBA00022741"/>
    </source>
</evidence>
<feature type="binding site" evidence="16">
    <location>
        <begin position="91"/>
        <end position="94"/>
    </location>
    <ligand>
        <name>substrate</name>
    </ligand>
</feature>
<feature type="binding site" evidence="16">
    <location>
        <position position="117"/>
    </location>
    <ligand>
        <name>ATP</name>
        <dbReference type="ChEBI" id="CHEBI:30616"/>
    </ligand>
</feature>
<accession>A0A3M9MQH9</accession>
<evidence type="ECO:0000256" key="8">
    <source>
        <dbReference type="ARBA" id="ARBA00022679"/>
    </source>
</evidence>
<dbReference type="Proteomes" id="UP000272117">
    <property type="component" value="Unassembled WGS sequence"/>
</dbReference>
<dbReference type="GO" id="GO:0046872">
    <property type="term" value="F:metal ion binding"/>
    <property type="evidence" value="ECO:0007669"/>
    <property type="project" value="UniProtKB-KW"/>
</dbReference>